<dbReference type="InterPro" id="IPR009091">
    <property type="entry name" value="RCC1/BLIP-II"/>
</dbReference>
<dbReference type="GO" id="GO:0005085">
    <property type="term" value="F:guanyl-nucleotide exchange factor activity"/>
    <property type="evidence" value="ECO:0007669"/>
    <property type="project" value="TreeGrafter"/>
</dbReference>
<dbReference type="Proteomes" id="UP000604046">
    <property type="component" value="Unassembled WGS sequence"/>
</dbReference>
<organism evidence="2 3">
    <name type="scientific">Symbiodinium natans</name>
    <dbReference type="NCBI Taxonomy" id="878477"/>
    <lineage>
        <taxon>Eukaryota</taxon>
        <taxon>Sar</taxon>
        <taxon>Alveolata</taxon>
        <taxon>Dinophyceae</taxon>
        <taxon>Suessiales</taxon>
        <taxon>Symbiodiniaceae</taxon>
        <taxon>Symbiodinium</taxon>
    </lineage>
</organism>
<accession>A0A812LBW7</accession>
<feature type="repeat" description="RCC1" evidence="1">
    <location>
        <begin position="57"/>
        <end position="97"/>
    </location>
</feature>
<evidence type="ECO:0000256" key="1">
    <source>
        <dbReference type="PROSITE-ProRule" id="PRU00235"/>
    </source>
</evidence>
<comment type="caution">
    <text evidence="2">The sequence shown here is derived from an EMBL/GenBank/DDBJ whole genome shotgun (WGS) entry which is preliminary data.</text>
</comment>
<name>A0A812LBW7_9DINO</name>
<dbReference type="InterPro" id="IPR000408">
    <property type="entry name" value="Reg_chr_condens"/>
</dbReference>
<dbReference type="InterPro" id="IPR051553">
    <property type="entry name" value="Ran_GTPase-activating"/>
</dbReference>
<dbReference type="PROSITE" id="PS50012">
    <property type="entry name" value="RCC1_3"/>
    <property type="match status" value="1"/>
</dbReference>
<dbReference type="PRINTS" id="PR00633">
    <property type="entry name" value="RCCNDNSATION"/>
</dbReference>
<dbReference type="Gene3D" id="2.130.10.30">
    <property type="entry name" value="Regulator of chromosome condensation 1/beta-lactamase-inhibitor protein II"/>
    <property type="match status" value="2"/>
</dbReference>
<sequence>MGACGDFHTVLIRLDGRAVAFGDDRYGQCQVPNLPKGLRYISAAAGCRHTVLLRSDGRAIAFGANEHGQCDVPPLSAQLRYTRAAAGSWHTVLLRSDGEAVAIGRPHEGQCKVPELSALTVREQPVVSKVDTKDVAVQIGEARKTRLGPAERKLQPTSRAASKHLRYVAVAAGAFHTVLLRSDGVAVASGSYKSLGLVPPPPSGVKYVDVAANLEHTLLLRSDGHVTACGPDDGSERQHIPTPQAGLDYVAIAAGAHHSVLLRSDGTMVACGHNSDGRCTVPPLPDRTCYTFVAAGLRHTVAWRSDGVAVAFGSSSLPAGNPRVQSGPCDIPHAAHAAHAMEGSGIDSWSQAGTTGATTKLTSTNRPRSCAIAPDVDFKATHCESPFVLESEISSHR</sequence>
<gene>
    <name evidence="2" type="primary">glo-4</name>
    <name evidence="2" type="ORF">SNAT2548_LOCUS10912</name>
</gene>
<dbReference type="Pfam" id="PF13540">
    <property type="entry name" value="RCC1_2"/>
    <property type="match status" value="3"/>
</dbReference>
<dbReference type="AlphaFoldDB" id="A0A812LBW7"/>
<dbReference type="EMBL" id="CAJNDS010000938">
    <property type="protein sequence ID" value="CAE7241423.1"/>
    <property type="molecule type" value="Genomic_DNA"/>
</dbReference>
<dbReference type="PANTHER" id="PTHR45982">
    <property type="entry name" value="REGULATOR OF CHROMOSOME CONDENSATION"/>
    <property type="match status" value="1"/>
</dbReference>
<protein>
    <submittedName>
        <fullName evidence="2">Glo-4 protein</fullName>
    </submittedName>
</protein>
<dbReference type="PROSITE" id="PS00626">
    <property type="entry name" value="RCC1_2"/>
    <property type="match status" value="2"/>
</dbReference>
<dbReference type="GO" id="GO:0005737">
    <property type="term" value="C:cytoplasm"/>
    <property type="evidence" value="ECO:0007669"/>
    <property type="project" value="TreeGrafter"/>
</dbReference>
<dbReference type="SUPFAM" id="SSF50985">
    <property type="entry name" value="RCC1/BLIP-II"/>
    <property type="match status" value="1"/>
</dbReference>
<dbReference type="PANTHER" id="PTHR45982:SF1">
    <property type="entry name" value="REGULATOR OF CHROMOSOME CONDENSATION"/>
    <property type="match status" value="1"/>
</dbReference>
<dbReference type="OrthoDB" id="445002at2759"/>
<keyword evidence="3" id="KW-1185">Reference proteome</keyword>
<evidence type="ECO:0000313" key="3">
    <source>
        <dbReference type="Proteomes" id="UP000604046"/>
    </source>
</evidence>
<evidence type="ECO:0000313" key="2">
    <source>
        <dbReference type="EMBL" id="CAE7241423.1"/>
    </source>
</evidence>
<proteinExistence type="predicted"/>
<reference evidence="2" key="1">
    <citation type="submission" date="2021-02" db="EMBL/GenBank/DDBJ databases">
        <authorList>
            <person name="Dougan E. K."/>
            <person name="Rhodes N."/>
            <person name="Thang M."/>
            <person name="Chan C."/>
        </authorList>
    </citation>
    <scope>NUCLEOTIDE SEQUENCE</scope>
</reference>